<dbReference type="PROSITE" id="PS51171">
    <property type="entry name" value="PREPHENATE_DEHYDR_3"/>
    <property type="match status" value="1"/>
</dbReference>
<dbReference type="InterPro" id="IPR001086">
    <property type="entry name" value="Preph_deHydtase"/>
</dbReference>
<evidence type="ECO:0000256" key="6">
    <source>
        <dbReference type="ARBA" id="ARBA00023222"/>
    </source>
</evidence>
<gene>
    <name evidence="9 12" type="primary">pheA</name>
    <name evidence="12" type="ORF">ACFPTR_13320</name>
</gene>
<evidence type="ECO:0000256" key="9">
    <source>
        <dbReference type="RuleBase" id="RU361254"/>
    </source>
</evidence>
<dbReference type="PIRSF" id="PIRSF001500">
    <property type="entry name" value="Chor_mut_pdt_Ppr"/>
    <property type="match status" value="1"/>
</dbReference>
<name>A0ABW0UBY1_9BACI</name>
<dbReference type="SUPFAM" id="SSF55021">
    <property type="entry name" value="ACT-like"/>
    <property type="match status" value="1"/>
</dbReference>
<feature type="domain" description="ACT" evidence="11">
    <location>
        <begin position="202"/>
        <end position="279"/>
    </location>
</feature>
<dbReference type="EC" id="4.2.1.51" evidence="2 9"/>
<dbReference type="PANTHER" id="PTHR21022">
    <property type="entry name" value="PREPHENATE DEHYDRATASE P PROTEIN"/>
    <property type="match status" value="1"/>
</dbReference>
<dbReference type="InterPro" id="IPR045865">
    <property type="entry name" value="ACT-like_dom_sf"/>
</dbReference>
<evidence type="ECO:0000259" key="10">
    <source>
        <dbReference type="PROSITE" id="PS51171"/>
    </source>
</evidence>
<comment type="pathway">
    <text evidence="1 9">Amino-acid biosynthesis; L-phenylalanine biosynthesis; phenylpyruvate from prephenate: step 1/1.</text>
</comment>
<protein>
    <recommendedName>
        <fullName evidence="3 9">Prephenate dehydratase</fullName>
        <shortName evidence="9">PDT</shortName>
        <ecNumber evidence="2 9">4.2.1.51</ecNumber>
    </recommendedName>
</protein>
<dbReference type="SUPFAM" id="SSF53850">
    <property type="entry name" value="Periplasmic binding protein-like II"/>
    <property type="match status" value="1"/>
</dbReference>
<dbReference type="Pfam" id="PF01842">
    <property type="entry name" value="ACT"/>
    <property type="match status" value="1"/>
</dbReference>
<keyword evidence="4 9" id="KW-0028">Amino-acid biosynthesis</keyword>
<dbReference type="NCBIfam" id="NF008865">
    <property type="entry name" value="PRK11898.1"/>
    <property type="match status" value="1"/>
</dbReference>
<dbReference type="Gene3D" id="3.40.190.10">
    <property type="entry name" value="Periplasmic binding protein-like II"/>
    <property type="match status" value="2"/>
</dbReference>
<dbReference type="InterPro" id="IPR008242">
    <property type="entry name" value="Chor_mutase/pphenate_deHydtase"/>
</dbReference>
<reference evidence="13" key="1">
    <citation type="journal article" date="2019" name="Int. J. Syst. Evol. Microbiol.">
        <title>The Global Catalogue of Microorganisms (GCM) 10K type strain sequencing project: providing services to taxonomists for standard genome sequencing and annotation.</title>
        <authorList>
            <consortium name="The Broad Institute Genomics Platform"/>
            <consortium name="The Broad Institute Genome Sequencing Center for Infectious Disease"/>
            <person name="Wu L."/>
            <person name="Ma J."/>
        </authorList>
    </citation>
    <scope>NUCLEOTIDE SEQUENCE [LARGE SCALE GENOMIC DNA]</scope>
    <source>
        <strain evidence="13">CGMCC 1.15790</strain>
    </source>
</reference>
<evidence type="ECO:0000256" key="7">
    <source>
        <dbReference type="ARBA" id="ARBA00023239"/>
    </source>
</evidence>
<keyword evidence="6 9" id="KW-0584">Phenylalanine biosynthesis</keyword>
<dbReference type="PANTHER" id="PTHR21022:SF19">
    <property type="entry name" value="PREPHENATE DEHYDRATASE-RELATED"/>
    <property type="match status" value="1"/>
</dbReference>
<keyword evidence="5 9" id="KW-0057">Aromatic amino acid biosynthesis</keyword>
<dbReference type="InterPro" id="IPR018528">
    <property type="entry name" value="Preph_deHydtase_CS"/>
</dbReference>
<evidence type="ECO:0000256" key="4">
    <source>
        <dbReference type="ARBA" id="ARBA00022605"/>
    </source>
</evidence>
<evidence type="ECO:0000256" key="2">
    <source>
        <dbReference type="ARBA" id="ARBA00013147"/>
    </source>
</evidence>
<dbReference type="EMBL" id="JBHSPF010000068">
    <property type="protein sequence ID" value="MFC5629829.1"/>
    <property type="molecule type" value="Genomic_DNA"/>
</dbReference>
<dbReference type="CDD" id="cd13633">
    <property type="entry name" value="PBP2_Sa-PDT_like"/>
    <property type="match status" value="1"/>
</dbReference>
<dbReference type="GO" id="GO:0004664">
    <property type="term" value="F:prephenate dehydratase activity"/>
    <property type="evidence" value="ECO:0007669"/>
    <property type="project" value="UniProtKB-EC"/>
</dbReference>
<dbReference type="Proteomes" id="UP001596143">
    <property type="component" value="Unassembled WGS sequence"/>
</dbReference>
<evidence type="ECO:0000256" key="1">
    <source>
        <dbReference type="ARBA" id="ARBA00004741"/>
    </source>
</evidence>
<organism evidence="12 13">
    <name type="scientific">Aliibacillus thermotolerans</name>
    <dbReference type="NCBI Taxonomy" id="1834418"/>
    <lineage>
        <taxon>Bacteria</taxon>
        <taxon>Bacillati</taxon>
        <taxon>Bacillota</taxon>
        <taxon>Bacilli</taxon>
        <taxon>Bacillales</taxon>
        <taxon>Bacillaceae</taxon>
        <taxon>Aliibacillus</taxon>
    </lineage>
</organism>
<dbReference type="PROSITE" id="PS51671">
    <property type="entry name" value="ACT"/>
    <property type="match status" value="1"/>
</dbReference>
<proteinExistence type="predicted"/>
<evidence type="ECO:0000313" key="12">
    <source>
        <dbReference type="EMBL" id="MFC5629829.1"/>
    </source>
</evidence>
<keyword evidence="7 9" id="KW-0456">Lyase</keyword>
<evidence type="ECO:0000259" key="11">
    <source>
        <dbReference type="PROSITE" id="PS51671"/>
    </source>
</evidence>
<keyword evidence="13" id="KW-1185">Reference proteome</keyword>
<dbReference type="CDD" id="cd04905">
    <property type="entry name" value="ACT_CM-PDT"/>
    <property type="match status" value="1"/>
</dbReference>
<accession>A0ABW0UBY1</accession>
<comment type="catalytic activity">
    <reaction evidence="8 9">
        <text>prephenate + H(+) = 3-phenylpyruvate + CO2 + H2O</text>
        <dbReference type="Rhea" id="RHEA:21648"/>
        <dbReference type="ChEBI" id="CHEBI:15377"/>
        <dbReference type="ChEBI" id="CHEBI:15378"/>
        <dbReference type="ChEBI" id="CHEBI:16526"/>
        <dbReference type="ChEBI" id="CHEBI:18005"/>
        <dbReference type="ChEBI" id="CHEBI:29934"/>
        <dbReference type="EC" id="4.2.1.51"/>
    </reaction>
</comment>
<evidence type="ECO:0000256" key="5">
    <source>
        <dbReference type="ARBA" id="ARBA00023141"/>
    </source>
</evidence>
<dbReference type="RefSeq" id="WP_270898219.1">
    <property type="nucleotide sequence ID" value="NZ_JBHSPF010000068.1"/>
</dbReference>
<dbReference type="InterPro" id="IPR002912">
    <property type="entry name" value="ACT_dom"/>
</dbReference>
<dbReference type="Pfam" id="PF00800">
    <property type="entry name" value="PDT"/>
    <property type="match status" value="1"/>
</dbReference>
<dbReference type="Gene3D" id="3.30.70.260">
    <property type="match status" value="1"/>
</dbReference>
<sequence length="298" mass="33298">MIETVGFLGPKGTFTEMATEAVFQREERIPYSTIPACMAAVAEKKVDYGVVPIENAIEGSVNMTLDYLIHKHDLPIIGEVTVPISQNLLVHPSRKDDWTTVQHVYSHPQAIAQSHEFLQSVLPEAEVHYMNSTSAAAKKIAEEPELHAVAIANTLAAETYNLLIAKKNIHDYENNHTRFVVLTNNEHRTLNREKAKKGKTTLVVTLPSDYPGALHQVLSAFAWRKLNMSKIESRPMKTGIGNYFFIIDVNQEMDDVLIPGVIQELEALGCGVRILGSYPCFYYEDMKEIAIGNMNTEA</sequence>
<evidence type="ECO:0000256" key="3">
    <source>
        <dbReference type="ARBA" id="ARBA00021872"/>
    </source>
</evidence>
<evidence type="ECO:0000256" key="8">
    <source>
        <dbReference type="ARBA" id="ARBA00047848"/>
    </source>
</evidence>
<comment type="caution">
    <text evidence="12">The sequence shown here is derived from an EMBL/GenBank/DDBJ whole genome shotgun (WGS) entry which is preliminary data.</text>
</comment>
<dbReference type="PROSITE" id="PS00858">
    <property type="entry name" value="PREPHENATE_DEHYDR_2"/>
    <property type="match status" value="1"/>
</dbReference>
<evidence type="ECO:0000313" key="13">
    <source>
        <dbReference type="Proteomes" id="UP001596143"/>
    </source>
</evidence>
<feature type="domain" description="Prephenate dehydratase" evidence="10">
    <location>
        <begin position="4"/>
        <end position="184"/>
    </location>
</feature>